<evidence type="ECO:0000256" key="2">
    <source>
        <dbReference type="ARBA" id="ARBA00009329"/>
    </source>
</evidence>
<dbReference type="InterPro" id="IPR000683">
    <property type="entry name" value="Gfo/Idh/MocA-like_OxRdtase_N"/>
</dbReference>
<reference evidence="8" key="1">
    <citation type="submission" date="2022-09" db="EMBL/GenBank/DDBJ databases">
        <title>Enrichment on poylsaccharides allowed isolation of novel metabolic and taxonomic groups of Haloarchaea.</title>
        <authorList>
            <person name="Sorokin D.Y."/>
            <person name="Elcheninov A.G."/>
            <person name="Khizhniak T.V."/>
            <person name="Kolganova T.V."/>
            <person name="Kublanov I.V."/>
        </authorList>
    </citation>
    <scope>NUCLEOTIDE SEQUENCE</scope>
    <source>
        <strain evidence="8">AArc-xg1-1</strain>
    </source>
</reference>
<accession>A0AAP3E3X3</accession>
<comment type="caution">
    <text evidence="8">The sequence shown here is derived from an EMBL/GenBank/DDBJ whole genome shotgun (WGS) entry which is preliminary data.</text>
</comment>
<evidence type="ECO:0000256" key="5">
    <source>
        <dbReference type="ARBA" id="ARBA00023295"/>
    </source>
</evidence>
<dbReference type="EMBL" id="JAOPKA010000015">
    <property type="protein sequence ID" value="MCU4743419.1"/>
    <property type="molecule type" value="Genomic_DNA"/>
</dbReference>
<dbReference type="PANTHER" id="PTHR43818">
    <property type="entry name" value="BCDNA.GH03377"/>
    <property type="match status" value="1"/>
</dbReference>
<feature type="domain" description="Glycosyl hydrolase 109 C-terminal" evidence="7">
    <location>
        <begin position="153"/>
        <end position="286"/>
    </location>
</feature>
<evidence type="ECO:0000313" key="8">
    <source>
        <dbReference type="EMBL" id="MCU4743419.1"/>
    </source>
</evidence>
<comment type="cofactor">
    <cofactor evidence="1">
        <name>NAD(+)</name>
        <dbReference type="ChEBI" id="CHEBI:57540"/>
    </cofactor>
</comment>
<dbReference type="GO" id="GO:0016491">
    <property type="term" value="F:oxidoreductase activity"/>
    <property type="evidence" value="ECO:0007669"/>
    <property type="project" value="UniProtKB-KW"/>
</dbReference>
<dbReference type="RefSeq" id="WP_338005238.1">
    <property type="nucleotide sequence ID" value="NZ_JAOPKA010000015.1"/>
</dbReference>
<dbReference type="Pfam" id="PF21252">
    <property type="entry name" value="Glyco_hydro_109_C"/>
    <property type="match status" value="1"/>
</dbReference>
<keyword evidence="4" id="KW-0560">Oxidoreductase</keyword>
<dbReference type="Gene3D" id="3.40.50.720">
    <property type="entry name" value="NAD(P)-binding Rossmann-like Domain"/>
    <property type="match status" value="1"/>
</dbReference>
<name>A0AAP3E3X3_9EURY</name>
<keyword evidence="3" id="KW-0378">Hydrolase</keyword>
<dbReference type="AlphaFoldDB" id="A0AAP3E3X3"/>
<evidence type="ECO:0000259" key="7">
    <source>
        <dbReference type="Pfam" id="PF21252"/>
    </source>
</evidence>
<evidence type="ECO:0000256" key="4">
    <source>
        <dbReference type="ARBA" id="ARBA00023002"/>
    </source>
</evidence>
<dbReference type="SUPFAM" id="SSF51735">
    <property type="entry name" value="NAD(P)-binding Rossmann-fold domains"/>
    <property type="match status" value="1"/>
</dbReference>
<dbReference type="InterPro" id="IPR049303">
    <property type="entry name" value="Glyco_hydro_109_C"/>
</dbReference>
<evidence type="ECO:0000256" key="3">
    <source>
        <dbReference type="ARBA" id="ARBA00022801"/>
    </source>
</evidence>
<evidence type="ECO:0000259" key="6">
    <source>
        <dbReference type="Pfam" id="PF01408"/>
    </source>
</evidence>
<dbReference type="Proteomes" id="UP001321018">
    <property type="component" value="Unassembled WGS sequence"/>
</dbReference>
<comment type="similarity">
    <text evidence="2">Belongs to the Gfo/Idh/MocA family. Glycosyl hydrolase 109 subfamily.</text>
</comment>
<dbReference type="GO" id="GO:0000166">
    <property type="term" value="F:nucleotide binding"/>
    <property type="evidence" value="ECO:0007669"/>
    <property type="project" value="InterPro"/>
</dbReference>
<gene>
    <name evidence="8" type="ORF">OB960_18700</name>
</gene>
<dbReference type="InterPro" id="IPR050463">
    <property type="entry name" value="Gfo/Idh/MocA_oxidrdct_glycsds"/>
</dbReference>
<organism evidence="8 9">
    <name type="scientific">Natronoglomus mannanivorans</name>
    <dbReference type="NCBI Taxonomy" id="2979990"/>
    <lineage>
        <taxon>Archaea</taxon>
        <taxon>Methanobacteriati</taxon>
        <taxon>Methanobacteriota</taxon>
        <taxon>Stenosarchaea group</taxon>
        <taxon>Halobacteria</taxon>
        <taxon>Halobacteriales</taxon>
        <taxon>Natrialbaceae</taxon>
        <taxon>Natronoglomus</taxon>
    </lineage>
</organism>
<protein>
    <submittedName>
        <fullName evidence="8">Gfo/Idh/MocA family oxidoreductase</fullName>
    </submittedName>
</protein>
<dbReference type="Gene3D" id="3.30.360.10">
    <property type="entry name" value="Dihydrodipicolinate Reductase, domain 2"/>
    <property type="match status" value="1"/>
</dbReference>
<keyword evidence="5" id="KW-0326">Glycosidase</keyword>
<proteinExistence type="inferred from homology"/>
<evidence type="ECO:0000256" key="1">
    <source>
        <dbReference type="ARBA" id="ARBA00001911"/>
    </source>
</evidence>
<dbReference type="GO" id="GO:0016798">
    <property type="term" value="F:hydrolase activity, acting on glycosyl bonds"/>
    <property type="evidence" value="ECO:0007669"/>
    <property type="project" value="UniProtKB-KW"/>
</dbReference>
<dbReference type="PANTHER" id="PTHR43818:SF11">
    <property type="entry name" value="BCDNA.GH03377"/>
    <property type="match status" value="1"/>
</dbReference>
<dbReference type="Pfam" id="PF01408">
    <property type="entry name" value="GFO_IDH_MocA"/>
    <property type="match status" value="1"/>
</dbReference>
<dbReference type="InterPro" id="IPR036291">
    <property type="entry name" value="NAD(P)-bd_dom_sf"/>
</dbReference>
<sequence length="368" mass="41400">MTAQIRFGIVGAAGRGMGYRIPATEDDRVTVRAVCDVSPDGLERAQEAFGAPECYTDFHEMLWEADLDAVLIATPKEHHVPQSVAALERGLDVLCEVPACRSLEEGRELVRAVDDSPGRFMIAENDVFRREWMLVAELVADGRFGDVYYARSERVTNSADHVEEVAWRRTWRTGRNGVTYPTHNLGPLLRWFPDDRIDRVSCEGSGHHHVDPRGDPYEQEDTVVMLAKTERDRLIVHRQDILSERPAAGYRFELQGTRGCFESAPHADADHRISLADSDGGHGWQSLEDYEDAYLPDRWRTLPDVARETGRNGGDYLVFESFVDAIVSDSPPPIDVHEGLDMTLPGLVSERSIDADGEWLDVPDSREW</sequence>
<evidence type="ECO:0000313" key="9">
    <source>
        <dbReference type="Proteomes" id="UP001321018"/>
    </source>
</evidence>
<dbReference type="SUPFAM" id="SSF55347">
    <property type="entry name" value="Glyceraldehyde-3-phosphate dehydrogenase-like, C-terminal domain"/>
    <property type="match status" value="1"/>
</dbReference>
<feature type="domain" description="Gfo/Idh/MocA-like oxidoreductase N-terminal" evidence="6">
    <location>
        <begin position="5"/>
        <end position="121"/>
    </location>
</feature>